<name>A0ABX2TL30_9PROT</name>
<comment type="cofactor">
    <cofactor evidence="1">
        <name>[4Fe-4S] cluster</name>
        <dbReference type="ChEBI" id="CHEBI:49883"/>
    </cofactor>
</comment>
<dbReference type="PROSITE" id="PS51332">
    <property type="entry name" value="B12_BINDING"/>
    <property type="match status" value="1"/>
</dbReference>
<dbReference type="Proteomes" id="UP000584642">
    <property type="component" value="Unassembled WGS sequence"/>
</dbReference>
<dbReference type="SMART" id="SM00729">
    <property type="entry name" value="Elp3"/>
    <property type="match status" value="1"/>
</dbReference>
<protein>
    <submittedName>
        <fullName evidence="9">Radical SAM protein</fullName>
    </submittedName>
</protein>
<dbReference type="PANTHER" id="PTHR43409">
    <property type="entry name" value="ANAEROBIC MAGNESIUM-PROTOPORPHYRIN IX MONOMETHYL ESTER CYCLASE-RELATED"/>
    <property type="match status" value="1"/>
</dbReference>
<dbReference type="InterPro" id="IPR006638">
    <property type="entry name" value="Elp3/MiaA/NifB-like_rSAM"/>
</dbReference>
<organism evidence="9 10">
    <name type="scientific">Azospirillum oleiclasticum</name>
    <dbReference type="NCBI Taxonomy" id="2735135"/>
    <lineage>
        <taxon>Bacteria</taxon>
        <taxon>Pseudomonadati</taxon>
        <taxon>Pseudomonadota</taxon>
        <taxon>Alphaproteobacteria</taxon>
        <taxon>Rhodospirillales</taxon>
        <taxon>Azospirillaceae</taxon>
        <taxon>Azospirillum</taxon>
    </lineage>
</organism>
<dbReference type="InterPro" id="IPR058240">
    <property type="entry name" value="rSAM_sf"/>
</dbReference>
<dbReference type="InterPro" id="IPR006158">
    <property type="entry name" value="Cobalamin-bd"/>
</dbReference>
<dbReference type="CDD" id="cd01335">
    <property type="entry name" value="Radical_SAM"/>
    <property type="match status" value="1"/>
</dbReference>
<accession>A0ABX2TL30</accession>
<sequence length="564" mass="63697">MKINLITIEDGLNNTGFRKFCAYAKKIHPNTDAFYVTTGNSRSFKHLLFAKSSPFLEPAEVEEIAAGIAGADIVGFSSMTQYAIATIDIIAAVRRQNPRAYIVWGGIHAIIEPEDAILHADAVCTGEGEFAFEKFLDAFKAGRPFFDTPSFWFNTPDGVRKNPNLPLMTAEEMDALPIPLYQDGEYIYKRGEGFSPIRPEDFIVYNGLSYKTVWSIGCPFKCTYCGNTKFIDYDRNYRKIRHSSPALIIEEIKDAVRKHPHISTVIFDDDSFMALPMRVMEDFAARFKAEIGLPFVITGLIPNYVRDDKLRLLTGAGMNRVRMGIQSGSEAILEFYERPTPVARIRQSCIILNRYKERMIPPAFDIILDNPIETVEDNRATLDLIHQMPRPYTLNIFSLRVIPNTRLAEAVVERGVELDDIKKPYTHPRPTLSNILVFAMVTVPVPKRIFEWFRARALPTHMPQKHYPALMFLMRFLYLAKRAVDHLRTMDLTVTSGTTAALLWKLGIVGLWQKHILKRFVLARSEAEVPPLAEPDIPAKRSTAAQPAPTPAPAAATSEEERAA</sequence>
<dbReference type="PROSITE" id="PS51918">
    <property type="entry name" value="RADICAL_SAM"/>
    <property type="match status" value="1"/>
</dbReference>
<keyword evidence="10" id="KW-1185">Reference proteome</keyword>
<keyword evidence="3" id="KW-0479">Metal-binding</keyword>
<dbReference type="RefSeq" id="WP_180286826.1">
    <property type="nucleotide sequence ID" value="NZ_JABFDB010000052.1"/>
</dbReference>
<gene>
    <name evidence="9" type="ORF">HND93_35570</name>
</gene>
<dbReference type="SFLD" id="SFLDS00029">
    <property type="entry name" value="Radical_SAM"/>
    <property type="match status" value="1"/>
</dbReference>
<dbReference type="Gene3D" id="3.40.50.280">
    <property type="entry name" value="Cobalamin-binding domain"/>
    <property type="match status" value="1"/>
</dbReference>
<evidence type="ECO:0000313" key="10">
    <source>
        <dbReference type="Proteomes" id="UP000584642"/>
    </source>
</evidence>
<comment type="caution">
    <text evidence="9">The sequence shown here is derived from an EMBL/GenBank/DDBJ whole genome shotgun (WGS) entry which is preliminary data.</text>
</comment>
<evidence type="ECO:0000256" key="6">
    <source>
        <dbReference type="SAM" id="MobiDB-lite"/>
    </source>
</evidence>
<keyword evidence="4" id="KW-0408">Iron</keyword>
<evidence type="ECO:0000256" key="3">
    <source>
        <dbReference type="ARBA" id="ARBA00022723"/>
    </source>
</evidence>
<dbReference type="SUPFAM" id="SSF102114">
    <property type="entry name" value="Radical SAM enzymes"/>
    <property type="match status" value="1"/>
</dbReference>
<reference evidence="9 10" key="1">
    <citation type="submission" date="2020-05" db="EMBL/GenBank/DDBJ databases">
        <title>Azospirillum oleiclasticum sp. nov, a nitrogen-fixing and heavy crude oil-emulsifying bacterium isolated from the crude oil of Yumen Oilfield.</title>
        <authorList>
            <person name="Wu D."/>
            <person name="Cai M."/>
            <person name="Zhang X."/>
        </authorList>
    </citation>
    <scope>NUCLEOTIDE SEQUENCE [LARGE SCALE GENOMIC DNA]</scope>
    <source>
        <strain evidence="9 10">ROY-1-1-2</strain>
    </source>
</reference>
<dbReference type="Pfam" id="PF04055">
    <property type="entry name" value="Radical_SAM"/>
    <property type="match status" value="1"/>
</dbReference>
<evidence type="ECO:0000256" key="2">
    <source>
        <dbReference type="ARBA" id="ARBA00022691"/>
    </source>
</evidence>
<dbReference type="Gene3D" id="3.80.30.20">
    <property type="entry name" value="tm_1862 like domain"/>
    <property type="match status" value="1"/>
</dbReference>
<dbReference type="InterPro" id="IPR007197">
    <property type="entry name" value="rSAM"/>
</dbReference>
<proteinExistence type="predicted"/>
<evidence type="ECO:0000256" key="4">
    <source>
        <dbReference type="ARBA" id="ARBA00023004"/>
    </source>
</evidence>
<dbReference type="Pfam" id="PF02310">
    <property type="entry name" value="B12-binding"/>
    <property type="match status" value="1"/>
</dbReference>
<evidence type="ECO:0000256" key="5">
    <source>
        <dbReference type="ARBA" id="ARBA00023014"/>
    </source>
</evidence>
<dbReference type="SFLD" id="SFLDG01082">
    <property type="entry name" value="B12-binding_domain_containing"/>
    <property type="match status" value="1"/>
</dbReference>
<feature type="domain" description="B12-binding" evidence="7">
    <location>
        <begin position="1"/>
        <end position="146"/>
    </location>
</feature>
<dbReference type="InterPro" id="IPR023404">
    <property type="entry name" value="rSAM_horseshoe"/>
</dbReference>
<evidence type="ECO:0000313" key="9">
    <source>
        <dbReference type="EMBL" id="NYZ25052.1"/>
    </source>
</evidence>
<dbReference type="EMBL" id="JABFDB010000052">
    <property type="protein sequence ID" value="NYZ25052.1"/>
    <property type="molecule type" value="Genomic_DNA"/>
</dbReference>
<evidence type="ECO:0000259" key="8">
    <source>
        <dbReference type="PROSITE" id="PS51918"/>
    </source>
</evidence>
<feature type="compositionally biased region" description="Low complexity" evidence="6">
    <location>
        <begin position="543"/>
        <end position="557"/>
    </location>
</feature>
<evidence type="ECO:0000256" key="1">
    <source>
        <dbReference type="ARBA" id="ARBA00001966"/>
    </source>
</evidence>
<keyword evidence="2" id="KW-0949">S-adenosyl-L-methionine</keyword>
<keyword evidence="5" id="KW-0411">Iron-sulfur</keyword>
<feature type="domain" description="Radical SAM core" evidence="8">
    <location>
        <begin position="204"/>
        <end position="439"/>
    </location>
</feature>
<dbReference type="InterPro" id="IPR051198">
    <property type="entry name" value="BchE-like"/>
</dbReference>
<evidence type="ECO:0000259" key="7">
    <source>
        <dbReference type="PROSITE" id="PS51332"/>
    </source>
</evidence>
<feature type="region of interest" description="Disordered" evidence="6">
    <location>
        <begin position="532"/>
        <end position="564"/>
    </location>
</feature>